<gene>
    <name evidence="8" type="ORF">AWH69_05265</name>
</gene>
<organism evidence="8 9">
    <name type="scientific">Janibacter melonis</name>
    <dbReference type="NCBI Taxonomy" id="262209"/>
    <lineage>
        <taxon>Bacteria</taxon>
        <taxon>Bacillati</taxon>
        <taxon>Actinomycetota</taxon>
        <taxon>Actinomycetes</taxon>
        <taxon>Micrococcales</taxon>
        <taxon>Intrasporangiaceae</taxon>
        <taxon>Janibacter</taxon>
    </lineage>
</organism>
<keyword evidence="5 6" id="KW-0472">Membrane</keyword>
<evidence type="ECO:0000313" key="9">
    <source>
        <dbReference type="Proteomes" id="UP000076976"/>
    </source>
</evidence>
<dbReference type="PANTHER" id="PTHR40077:SF1">
    <property type="entry name" value="MEMBRANE PROTEIN"/>
    <property type="match status" value="1"/>
</dbReference>
<dbReference type="PANTHER" id="PTHR40077">
    <property type="entry name" value="MEMBRANE PROTEIN-RELATED"/>
    <property type="match status" value="1"/>
</dbReference>
<dbReference type="GO" id="GO:0005886">
    <property type="term" value="C:plasma membrane"/>
    <property type="evidence" value="ECO:0007669"/>
    <property type="project" value="UniProtKB-SubCell"/>
</dbReference>
<dbReference type="Pfam" id="PF12823">
    <property type="entry name" value="DUF3817"/>
    <property type="match status" value="1"/>
</dbReference>
<evidence type="ECO:0000256" key="4">
    <source>
        <dbReference type="ARBA" id="ARBA00022989"/>
    </source>
</evidence>
<accession>A0A176QCL1</accession>
<dbReference type="InterPro" id="IPR023845">
    <property type="entry name" value="DUF3817_TM"/>
</dbReference>
<evidence type="ECO:0000256" key="1">
    <source>
        <dbReference type="ARBA" id="ARBA00004651"/>
    </source>
</evidence>
<dbReference type="NCBIfam" id="TIGR03954">
    <property type="entry name" value="integ_memb_HG"/>
    <property type="match status" value="1"/>
</dbReference>
<keyword evidence="3 6" id="KW-0812">Transmembrane</keyword>
<dbReference type="Proteomes" id="UP000076976">
    <property type="component" value="Unassembled WGS sequence"/>
</dbReference>
<dbReference type="EMBL" id="LQZG01000002">
    <property type="protein sequence ID" value="OAB87488.1"/>
    <property type="molecule type" value="Genomic_DNA"/>
</dbReference>
<proteinExistence type="predicted"/>
<feature type="transmembrane region" description="Helical" evidence="6">
    <location>
        <begin position="128"/>
        <end position="149"/>
    </location>
</feature>
<dbReference type="AlphaFoldDB" id="A0A176QCL1"/>
<evidence type="ECO:0000256" key="3">
    <source>
        <dbReference type="ARBA" id="ARBA00022692"/>
    </source>
</evidence>
<comment type="caution">
    <text evidence="8">The sequence shown here is derived from an EMBL/GenBank/DDBJ whole genome shotgun (WGS) entry which is preliminary data.</text>
</comment>
<keyword evidence="2" id="KW-1003">Cell membrane</keyword>
<evidence type="ECO:0000256" key="2">
    <source>
        <dbReference type="ARBA" id="ARBA00022475"/>
    </source>
</evidence>
<keyword evidence="9" id="KW-1185">Reference proteome</keyword>
<evidence type="ECO:0000259" key="7">
    <source>
        <dbReference type="Pfam" id="PF12823"/>
    </source>
</evidence>
<keyword evidence="4 6" id="KW-1133">Transmembrane helix</keyword>
<reference evidence="8 9" key="1">
    <citation type="submission" date="2016-01" db="EMBL/GenBank/DDBJ databases">
        <title>Janibacter melonis strain CD11_4 genome sequencing and assembly.</title>
        <authorList>
            <person name="Nair G.R."/>
            <person name="Kaur G."/>
            <person name="Chander A.M."/>
            <person name="Mayilraj S."/>
        </authorList>
    </citation>
    <scope>NUCLEOTIDE SEQUENCE [LARGE SCALE GENOMIC DNA]</scope>
    <source>
        <strain evidence="8 9">CD11-4</strain>
    </source>
</reference>
<feature type="transmembrane region" description="Helical" evidence="6">
    <location>
        <begin position="45"/>
        <end position="64"/>
    </location>
</feature>
<evidence type="ECO:0000313" key="8">
    <source>
        <dbReference type="EMBL" id="OAB87488.1"/>
    </source>
</evidence>
<dbReference type="RefSeq" id="WP_068272821.1">
    <property type="nucleotide sequence ID" value="NZ_LQZG01000002.1"/>
</dbReference>
<protein>
    <recommendedName>
        <fullName evidence="7">DUF3817 domain-containing protein</fullName>
    </recommendedName>
</protein>
<feature type="domain" description="DUF3817" evidence="7">
    <location>
        <begin position="7"/>
        <end position="95"/>
    </location>
</feature>
<feature type="transmembrane region" description="Helical" evidence="6">
    <location>
        <begin position="12"/>
        <end position="33"/>
    </location>
</feature>
<sequence length="155" mass="16758">MHLPSPLRLFRIVATAEAVTWTLLVVGMVLKYVTKTTELGVRVGGMLHGVVFIAYVLTCVALWVDQRWSPRTALTALASAIPPWLTLWFERRVERDHLVGQQWRLGTGGQRPASAPERVLAAALARPLLGLVVALVGIAAVTAVLLVVGPPVPKS</sequence>
<evidence type="ECO:0000256" key="6">
    <source>
        <dbReference type="SAM" id="Phobius"/>
    </source>
</evidence>
<evidence type="ECO:0000256" key="5">
    <source>
        <dbReference type="ARBA" id="ARBA00023136"/>
    </source>
</evidence>
<dbReference type="STRING" id="262209.AWH69_05265"/>
<comment type="subcellular location">
    <subcellularLocation>
        <location evidence="1">Cell membrane</location>
        <topology evidence="1">Multi-pass membrane protein</topology>
    </subcellularLocation>
</comment>
<name>A0A176QCL1_9MICO</name>